<keyword evidence="1" id="KW-0433">Leucine-rich repeat</keyword>
<gene>
    <name evidence="3" type="ORF">Cantr_00038</name>
</gene>
<dbReference type="Gene3D" id="3.80.10.10">
    <property type="entry name" value="Ribonuclease Inhibitor"/>
    <property type="match status" value="1"/>
</dbReference>
<dbReference type="PANTHER" id="PTHR45617">
    <property type="entry name" value="LEUCINE RICH REPEAT FAMILY PROTEIN"/>
    <property type="match status" value="1"/>
</dbReference>
<organism evidence="3 4">
    <name type="scientific">Candida viswanathii</name>
    <dbReference type="NCBI Taxonomy" id="5486"/>
    <lineage>
        <taxon>Eukaryota</taxon>
        <taxon>Fungi</taxon>
        <taxon>Dikarya</taxon>
        <taxon>Ascomycota</taxon>
        <taxon>Saccharomycotina</taxon>
        <taxon>Pichiomycetes</taxon>
        <taxon>Debaryomycetaceae</taxon>
        <taxon>Candida/Lodderomyces clade</taxon>
        <taxon>Candida</taxon>
    </lineage>
</organism>
<dbReference type="STRING" id="5486.A0A367YFF6"/>
<evidence type="ECO:0000256" key="1">
    <source>
        <dbReference type="ARBA" id="ARBA00022614"/>
    </source>
</evidence>
<dbReference type="OrthoDB" id="5273213at2759"/>
<evidence type="ECO:0000313" key="4">
    <source>
        <dbReference type="Proteomes" id="UP000253472"/>
    </source>
</evidence>
<evidence type="ECO:0000256" key="2">
    <source>
        <dbReference type="ARBA" id="ARBA00022737"/>
    </source>
</evidence>
<comment type="caution">
    <text evidence="3">The sequence shown here is derived from an EMBL/GenBank/DDBJ whole genome shotgun (WGS) entry which is preliminary data.</text>
</comment>
<dbReference type="SUPFAM" id="SSF52058">
    <property type="entry name" value="L domain-like"/>
    <property type="match status" value="1"/>
</dbReference>
<proteinExistence type="predicted"/>
<name>A0A367YFF6_9ASCO</name>
<sequence length="634" mass="73978">MPVTLLDLPDEVITYIVECLPQRIVVELLDVPELRHYALQLLYQTIVITKTKREYDPVEAARSFTGDYEFRRRHLTPFIDYDQFVAMINDESASFVKNITFKDPYALLRLHEAYPESLEHVNITFSFWRFHEYRIDLDIKLFLDQFMKLPYNIVAIDQFGGFVEQLSGRRRTKLDSPEQEVLRIKQLERFENLTSLELESNILDTSLGDIPRTLKHLKCDILMLQDPNTFKLDFPAGLESLHTNCKAAPGGPTRGYTDLTHLQNLKKFTTYQGTRFKLPRNLREFDAPRIPDMVKLIRECPHLTALKCSDEDVQRERLDDPLNLPRELKVLEMRDQFYFNLQIFRLTQLRAVRTPETAEDTEAMRFPQLLEKLVIRYMRSVGDHSSDWFKMFSNNDELRLDCLTELELYDMGGFQNLGPLPRSLRTIKFHNTAGINPDDFKNLTHLTSLSITSMDGRSFVCQLPPSLLQLEMRENFFTTVQLEAENLRYLKLRGNCFRTLTSSVLKVPASVKDFDLSDNEITVIDRSFQFPLGLRYLSLLNNELLGEQRNLSWLEWVPLLGSFLGKNQTEEDLPSSVKVVDLRDTELPEDFKFSALRLSHCRELKELDFSYNTPPQPVDEATGSSKLRETFFIY</sequence>
<dbReference type="AlphaFoldDB" id="A0A367YFF6"/>
<keyword evidence="2" id="KW-0677">Repeat</keyword>
<protein>
    <submittedName>
        <fullName evidence="3">Uncharacterized protein</fullName>
    </submittedName>
</protein>
<accession>A0A367YFF6</accession>
<reference evidence="3 4" key="1">
    <citation type="submission" date="2018-06" db="EMBL/GenBank/DDBJ databases">
        <title>Whole genome sequencing of Candida tropicalis (genome annotated by CSBL at Korea University).</title>
        <authorList>
            <person name="Ahn J."/>
        </authorList>
    </citation>
    <scope>NUCLEOTIDE SEQUENCE [LARGE SCALE GENOMIC DNA]</scope>
    <source>
        <strain evidence="3 4">ATCC 20962</strain>
    </source>
</reference>
<evidence type="ECO:0000313" key="3">
    <source>
        <dbReference type="EMBL" id="RCK64410.1"/>
    </source>
</evidence>
<dbReference type="Proteomes" id="UP000253472">
    <property type="component" value="Unassembled WGS sequence"/>
</dbReference>
<dbReference type="PANTHER" id="PTHR45617:SF169">
    <property type="entry name" value="LRRCT DOMAIN-CONTAINING PROTEIN"/>
    <property type="match status" value="1"/>
</dbReference>
<dbReference type="InterPro" id="IPR032675">
    <property type="entry name" value="LRR_dom_sf"/>
</dbReference>
<dbReference type="EMBL" id="QLNQ01000022">
    <property type="protein sequence ID" value="RCK64410.1"/>
    <property type="molecule type" value="Genomic_DNA"/>
</dbReference>
<keyword evidence="4" id="KW-1185">Reference proteome</keyword>